<keyword evidence="3" id="KW-1185">Reference proteome</keyword>
<reference evidence="2" key="1">
    <citation type="journal article" date="2020" name="Cell">
        <title>Large-Scale Comparative Analyses of Tick Genomes Elucidate Their Genetic Diversity and Vector Capacities.</title>
        <authorList>
            <consortium name="Tick Genome and Microbiome Consortium (TIGMIC)"/>
            <person name="Jia N."/>
            <person name="Wang J."/>
            <person name="Shi W."/>
            <person name="Du L."/>
            <person name="Sun Y."/>
            <person name="Zhan W."/>
            <person name="Jiang J.F."/>
            <person name="Wang Q."/>
            <person name="Zhang B."/>
            <person name="Ji P."/>
            <person name="Bell-Sakyi L."/>
            <person name="Cui X.M."/>
            <person name="Yuan T.T."/>
            <person name="Jiang B.G."/>
            <person name="Yang W.F."/>
            <person name="Lam T.T."/>
            <person name="Chang Q.C."/>
            <person name="Ding S.J."/>
            <person name="Wang X.J."/>
            <person name="Zhu J.G."/>
            <person name="Ruan X.D."/>
            <person name="Zhao L."/>
            <person name="Wei J.T."/>
            <person name="Ye R.Z."/>
            <person name="Que T.C."/>
            <person name="Du C.H."/>
            <person name="Zhou Y.H."/>
            <person name="Cheng J.X."/>
            <person name="Dai P.F."/>
            <person name="Guo W.B."/>
            <person name="Han X.H."/>
            <person name="Huang E.J."/>
            <person name="Li L.F."/>
            <person name="Wei W."/>
            <person name="Gao Y.C."/>
            <person name="Liu J.Z."/>
            <person name="Shao H.Z."/>
            <person name="Wang X."/>
            <person name="Wang C.C."/>
            <person name="Yang T.C."/>
            <person name="Huo Q.B."/>
            <person name="Li W."/>
            <person name="Chen H.Y."/>
            <person name="Chen S.E."/>
            <person name="Zhou L.G."/>
            <person name="Ni X.B."/>
            <person name="Tian J.H."/>
            <person name="Sheng Y."/>
            <person name="Liu T."/>
            <person name="Pan Y.S."/>
            <person name="Xia L.Y."/>
            <person name="Li J."/>
            <person name="Zhao F."/>
            <person name="Cao W.C."/>
        </authorList>
    </citation>
    <scope>NUCLEOTIDE SEQUENCE</scope>
    <source>
        <strain evidence="2">Rmic-2018</strain>
    </source>
</reference>
<organism evidence="2 3">
    <name type="scientific">Rhipicephalus microplus</name>
    <name type="common">Cattle tick</name>
    <name type="synonym">Boophilus microplus</name>
    <dbReference type="NCBI Taxonomy" id="6941"/>
    <lineage>
        <taxon>Eukaryota</taxon>
        <taxon>Metazoa</taxon>
        <taxon>Ecdysozoa</taxon>
        <taxon>Arthropoda</taxon>
        <taxon>Chelicerata</taxon>
        <taxon>Arachnida</taxon>
        <taxon>Acari</taxon>
        <taxon>Parasitiformes</taxon>
        <taxon>Ixodida</taxon>
        <taxon>Ixodoidea</taxon>
        <taxon>Ixodidae</taxon>
        <taxon>Rhipicephalinae</taxon>
        <taxon>Rhipicephalus</taxon>
        <taxon>Boophilus</taxon>
    </lineage>
</organism>
<reference evidence="2" key="2">
    <citation type="submission" date="2021-09" db="EMBL/GenBank/DDBJ databases">
        <authorList>
            <person name="Jia N."/>
            <person name="Wang J."/>
            <person name="Shi W."/>
            <person name="Du L."/>
            <person name="Sun Y."/>
            <person name="Zhan W."/>
            <person name="Jiang J."/>
            <person name="Wang Q."/>
            <person name="Zhang B."/>
            <person name="Ji P."/>
            <person name="Sakyi L.B."/>
            <person name="Cui X."/>
            <person name="Yuan T."/>
            <person name="Jiang B."/>
            <person name="Yang W."/>
            <person name="Lam T.T.-Y."/>
            <person name="Chang Q."/>
            <person name="Ding S."/>
            <person name="Wang X."/>
            <person name="Zhu J."/>
            <person name="Ruan X."/>
            <person name="Zhao L."/>
            <person name="Wei J."/>
            <person name="Que T."/>
            <person name="Du C."/>
            <person name="Cheng J."/>
            <person name="Dai P."/>
            <person name="Han X."/>
            <person name="Huang E."/>
            <person name="Gao Y."/>
            <person name="Liu J."/>
            <person name="Shao H."/>
            <person name="Ye R."/>
            <person name="Li L."/>
            <person name="Wei W."/>
            <person name="Wang X."/>
            <person name="Wang C."/>
            <person name="Huo Q."/>
            <person name="Li W."/>
            <person name="Guo W."/>
            <person name="Chen H."/>
            <person name="Chen S."/>
            <person name="Zhou L."/>
            <person name="Zhou L."/>
            <person name="Ni X."/>
            <person name="Tian J."/>
            <person name="Zhou Y."/>
            <person name="Sheng Y."/>
            <person name="Liu T."/>
            <person name="Pan Y."/>
            <person name="Xia L."/>
            <person name="Li J."/>
            <person name="Zhao F."/>
            <person name="Cao W."/>
        </authorList>
    </citation>
    <scope>NUCLEOTIDE SEQUENCE</scope>
    <source>
        <strain evidence="2">Rmic-2018</strain>
        <tissue evidence="2">Larvae</tissue>
    </source>
</reference>
<evidence type="ECO:0000313" key="2">
    <source>
        <dbReference type="EMBL" id="KAH7964128.1"/>
    </source>
</evidence>
<dbReference type="Proteomes" id="UP000821866">
    <property type="component" value="Unassembled WGS sequence"/>
</dbReference>
<sequence length="305" mass="33598">MDDGCWSKHAEQRPPMAEVEKTMDHLAALVSGADIPLAYPAPPRDDTESLSSAEWSEPAGLGTNPSWGSQRQATSLVLQVATNTTTQCPNCHGPHAAYSRTCEIFKKEKGIIQIKVMRNIAFTEARQKVSLFSRKTYADAAHRGAGRRLATVRTQYSFAGACTSRLPTKQPQAAPTFEVLQVHLHQTSETTQTIQTPQVNFHEASETTQTTERAPVPLEKPPSASKCSQGEMDVTPASSASPMLTEYLLVKRSPIERLRGKKHPPVQAPDRCCEVSITPLPFFLFKNGCREYHLLELPRSTEESG</sequence>
<protein>
    <submittedName>
        <fullName evidence="2">Uncharacterized protein</fullName>
    </submittedName>
</protein>
<name>A0A9J6CZU7_RHIMP</name>
<dbReference type="VEuPathDB" id="VectorBase:LOC119185320"/>
<evidence type="ECO:0000313" key="3">
    <source>
        <dbReference type="Proteomes" id="UP000821866"/>
    </source>
</evidence>
<feature type="region of interest" description="Disordered" evidence="1">
    <location>
        <begin position="38"/>
        <end position="69"/>
    </location>
</feature>
<dbReference type="EMBL" id="JABSTU010004215">
    <property type="protein sequence ID" value="KAH7964128.1"/>
    <property type="molecule type" value="Genomic_DNA"/>
</dbReference>
<comment type="caution">
    <text evidence="2">The sequence shown here is derived from an EMBL/GenBank/DDBJ whole genome shotgun (WGS) entry which is preliminary data.</text>
</comment>
<accession>A0A9J6CZU7</accession>
<gene>
    <name evidence="2" type="ORF">HPB51_027634</name>
</gene>
<feature type="region of interest" description="Disordered" evidence="1">
    <location>
        <begin position="202"/>
        <end position="238"/>
    </location>
</feature>
<proteinExistence type="predicted"/>
<evidence type="ECO:0000256" key="1">
    <source>
        <dbReference type="SAM" id="MobiDB-lite"/>
    </source>
</evidence>
<dbReference type="AlphaFoldDB" id="A0A9J6CZU7"/>